<comment type="similarity">
    <text evidence="1">Belongs to the snRNP Sm proteins family.</text>
</comment>
<protein>
    <recommendedName>
        <fullName evidence="2">Sm domain-containing protein</fullName>
    </recommendedName>
</protein>
<dbReference type="InterPro" id="IPR047575">
    <property type="entry name" value="Sm"/>
</dbReference>
<dbReference type="SMART" id="SM00651">
    <property type="entry name" value="Sm"/>
    <property type="match status" value="1"/>
</dbReference>
<dbReference type="PROSITE" id="PS52002">
    <property type="entry name" value="SM"/>
    <property type="match status" value="1"/>
</dbReference>
<sequence length="129" mass="14089">MDLSISNKFSEENNGNMSTSVVKPAKINDSAGVQKLRVLLNKTMKIEMSDGRILIGIFLCTDADANIILGSCSEFLPQELRPNKTNDEPRMLGLVMVPGKHIVTVSKDLSDPPPLNITSPSVEYQGDMI</sequence>
<evidence type="ECO:0000313" key="3">
    <source>
        <dbReference type="EMBL" id="KAL3267294.1"/>
    </source>
</evidence>
<dbReference type="AlphaFoldDB" id="A0ABD2MLN0"/>
<evidence type="ECO:0000313" key="4">
    <source>
        <dbReference type="Proteomes" id="UP001516400"/>
    </source>
</evidence>
<dbReference type="InterPro" id="IPR001163">
    <property type="entry name" value="Sm_dom_euk/arc"/>
</dbReference>
<dbReference type="CDD" id="cd06168">
    <property type="entry name" value="LSMD1"/>
    <property type="match status" value="1"/>
</dbReference>
<dbReference type="InterPro" id="IPR050914">
    <property type="entry name" value="snRNP_SmB/NAA38-like"/>
</dbReference>
<evidence type="ECO:0000259" key="2">
    <source>
        <dbReference type="PROSITE" id="PS52002"/>
    </source>
</evidence>
<dbReference type="Pfam" id="PF01423">
    <property type="entry name" value="LSM"/>
    <property type="match status" value="1"/>
</dbReference>
<evidence type="ECO:0000256" key="1">
    <source>
        <dbReference type="ARBA" id="ARBA00006850"/>
    </source>
</evidence>
<dbReference type="SUPFAM" id="SSF50182">
    <property type="entry name" value="Sm-like ribonucleoproteins"/>
    <property type="match status" value="1"/>
</dbReference>
<feature type="domain" description="Sm" evidence="2">
    <location>
        <begin position="31"/>
        <end position="111"/>
    </location>
</feature>
<dbReference type="PANTHER" id="PTHR10701:SF5">
    <property type="entry name" value="N-ALPHA-ACETYLTRANSFERASE 38, NATC AUXILIARY SUBUNIT"/>
    <property type="match status" value="1"/>
</dbReference>
<comment type="caution">
    <text evidence="3">The sequence shown here is derived from an EMBL/GenBank/DDBJ whole genome shotgun (WGS) entry which is preliminary data.</text>
</comment>
<keyword evidence="4" id="KW-1185">Reference proteome</keyword>
<name>A0ABD2MLN0_9CUCU</name>
<dbReference type="Gene3D" id="2.30.30.100">
    <property type="match status" value="1"/>
</dbReference>
<dbReference type="PANTHER" id="PTHR10701">
    <property type="entry name" value="SMALL NUCLEAR RIBONUCLEOPROTEIN-ASSOCIATED PROTEIN B AND N"/>
    <property type="match status" value="1"/>
</dbReference>
<organism evidence="3 4">
    <name type="scientific">Cryptolaemus montrouzieri</name>
    <dbReference type="NCBI Taxonomy" id="559131"/>
    <lineage>
        <taxon>Eukaryota</taxon>
        <taxon>Metazoa</taxon>
        <taxon>Ecdysozoa</taxon>
        <taxon>Arthropoda</taxon>
        <taxon>Hexapoda</taxon>
        <taxon>Insecta</taxon>
        <taxon>Pterygota</taxon>
        <taxon>Neoptera</taxon>
        <taxon>Endopterygota</taxon>
        <taxon>Coleoptera</taxon>
        <taxon>Polyphaga</taxon>
        <taxon>Cucujiformia</taxon>
        <taxon>Coccinelloidea</taxon>
        <taxon>Coccinellidae</taxon>
        <taxon>Scymninae</taxon>
        <taxon>Scymnini</taxon>
        <taxon>Cryptolaemus</taxon>
    </lineage>
</organism>
<proteinExistence type="inferred from homology"/>
<reference evidence="3 4" key="1">
    <citation type="journal article" date="2021" name="BMC Biol.">
        <title>Horizontally acquired antibacterial genes associated with adaptive radiation of ladybird beetles.</title>
        <authorList>
            <person name="Li H.S."/>
            <person name="Tang X.F."/>
            <person name="Huang Y.H."/>
            <person name="Xu Z.Y."/>
            <person name="Chen M.L."/>
            <person name="Du X.Y."/>
            <person name="Qiu B.Y."/>
            <person name="Chen P.T."/>
            <person name="Zhang W."/>
            <person name="Slipinski A."/>
            <person name="Escalona H.E."/>
            <person name="Waterhouse R.M."/>
            <person name="Zwick A."/>
            <person name="Pang H."/>
        </authorList>
    </citation>
    <scope>NUCLEOTIDE SEQUENCE [LARGE SCALE GENOMIC DNA]</scope>
    <source>
        <strain evidence="3">SYSU2018</strain>
    </source>
</reference>
<gene>
    <name evidence="3" type="ORF">HHI36_011425</name>
</gene>
<dbReference type="InterPro" id="IPR010920">
    <property type="entry name" value="LSM_dom_sf"/>
</dbReference>
<dbReference type="InterPro" id="IPR034110">
    <property type="entry name" value="LSMD1_Sm"/>
</dbReference>
<dbReference type="EMBL" id="JABFTP020000001">
    <property type="protein sequence ID" value="KAL3267294.1"/>
    <property type="molecule type" value="Genomic_DNA"/>
</dbReference>
<accession>A0ABD2MLN0</accession>
<dbReference type="Proteomes" id="UP001516400">
    <property type="component" value="Unassembled WGS sequence"/>
</dbReference>